<accession>A0ABM0JIL9</accession>
<feature type="compositionally biased region" description="Basic and acidic residues" evidence="2">
    <location>
        <begin position="55"/>
        <end position="69"/>
    </location>
</feature>
<evidence type="ECO:0000313" key="4">
    <source>
        <dbReference type="RefSeq" id="XP_005094489.3"/>
    </source>
</evidence>
<protein>
    <submittedName>
        <fullName evidence="4">Leucine-rich repeat and coiled-coil domain-containing protein 1</fullName>
    </submittedName>
</protein>
<feature type="coiled-coil region" evidence="1">
    <location>
        <begin position="533"/>
        <end position="578"/>
    </location>
</feature>
<feature type="region of interest" description="Disordered" evidence="2">
    <location>
        <begin position="420"/>
        <end position="451"/>
    </location>
</feature>
<keyword evidence="3" id="KW-1185">Reference proteome</keyword>
<dbReference type="Proteomes" id="UP000694888">
    <property type="component" value="Unplaced"/>
</dbReference>
<dbReference type="GeneID" id="101862712"/>
<dbReference type="RefSeq" id="XP_005094489.3">
    <property type="nucleotide sequence ID" value="XM_005094432.3"/>
</dbReference>
<evidence type="ECO:0000256" key="2">
    <source>
        <dbReference type="SAM" id="MobiDB-lite"/>
    </source>
</evidence>
<organism evidence="3 4">
    <name type="scientific">Aplysia californica</name>
    <name type="common">California sea hare</name>
    <dbReference type="NCBI Taxonomy" id="6500"/>
    <lineage>
        <taxon>Eukaryota</taxon>
        <taxon>Metazoa</taxon>
        <taxon>Spiralia</taxon>
        <taxon>Lophotrochozoa</taxon>
        <taxon>Mollusca</taxon>
        <taxon>Gastropoda</taxon>
        <taxon>Heterobranchia</taxon>
        <taxon>Euthyneura</taxon>
        <taxon>Tectipleura</taxon>
        <taxon>Aplysiida</taxon>
        <taxon>Aplysioidea</taxon>
        <taxon>Aplysiidae</taxon>
        <taxon>Aplysia</taxon>
    </lineage>
</organism>
<keyword evidence="1" id="KW-0175">Coiled coil</keyword>
<name>A0ABM0JIL9_APLCA</name>
<feature type="region of interest" description="Disordered" evidence="2">
    <location>
        <begin position="45"/>
        <end position="81"/>
    </location>
</feature>
<evidence type="ECO:0000256" key="1">
    <source>
        <dbReference type="SAM" id="Coils"/>
    </source>
</evidence>
<feature type="compositionally biased region" description="Basic and acidic residues" evidence="2">
    <location>
        <begin position="441"/>
        <end position="451"/>
    </location>
</feature>
<reference evidence="4" key="1">
    <citation type="submission" date="2025-08" db="UniProtKB">
        <authorList>
            <consortium name="RefSeq"/>
        </authorList>
    </citation>
    <scope>IDENTIFICATION</scope>
</reference>
<gene>
    <name evidence="4" type="primary">LOC101862712</name>
</gene>
<evidence type="ECO:0000313" key="3">
    <source>
        <dbReference type="Proteomes" id="UP000694888"/>
    </source>
</evidence>
<sequence>MQAKGQESESMKTSALEATCTLKQALLTEHEANLALKEQLRKMQEELGDVQESLQESRRAEGRSREALKAAEATMSGREAEEMADRVHQTKRLQEAQQRASAMSREAEVLRHAAESSKLKLQQLQETLATREQQHRQEMQNSYKLDSPELQKVISERVRAVERSHQAELVKQQERVEQLSRQYTELEEEFRYALHTEETRFQQLKAHLEQTSTELSEHKQLMVTAHRKDESSTQMVAELTALVKEQKGRIAELSKSKHEQLGGYKGRIRELEESLEDARKANSQVDSLKQAKSKLQATVQAQESVIEGLKAERKLWGQELAQQGASLSQDRGRLEAKIEALTSESTGLKKQLGRETDAVKIKAKMIEDQTETIRKLKEAVVEREETIKATREENVTVQRSLEDQVAELKTALDDTREVLDRSSARKEELKSQVTSLQEELTESRENHSMLSARWKEKSELIGRLEQQVTQMKNTWTQKEARVAAERDAALDQAKQALEKLKSVDSAFRQQLDVKEAAFQEALSRAQLEKQQEVELANRKVTMVEEEMRDLLRENEASKRAMETKVKKLTQALGDLQTDLL</sequence>
<proteinExistence type="predicted"/>
<feature type="compositionally biased region" description="Basic and acidic residues" evidence="2">
    <location>
        <begin position="420"/>
        <end position="430"/>
    </location>
</feature>